<dbReference type="InterPro" id="IPR025230">
    <property type="entry name" value="DUF4172"/>
</dbReference>
<protein>
    <submittedName>
        <fullName evidence="4">Cell division protein Fic</fullName>
    </submittedName>
</protein>
<dbReference type="KEGG" id="msea:METESE_05440"/>
<evidence type="ECO:0000256" key="2">
    <source>
        <dbReference type="PIRSR" id="PIRSR640198-2"/>
    </source>
</evidence>
<keyword evidence="4" id="KW-0131">Cell cycle</keyword>
<dbReference type="GO" id="GO:0051301">
    <property type="term" value="P:cell division"/>
    <property type="evidence" value="ECO:0007669"/>
    <property type="project" value="UniProtKB-KW"/>
</dbReference>
<evidence type="ECO:0000256" key="1">
    <source>
        <dbReference type="PIRSR" id="PIRSR640198-1"/>
    </source>
</evidence>
<evidence type="ECO:0000313" key="4">
    <source>
        <dbReference type="EMBL" id="BDU75586.1"/>
    </source>
</evidence>
<name>A0AA48H160_9BACT</name>
<dbReference type="InterPro" id="IPR040198">
    <property type="entry name" value="Fido_containing"/>
</dbReference>
<proteinExistence type="predicted"/>
<dbReference type="GO" id="GO:0005524">
    <property type="term" value="F:ATP binding"/>
    <property type="evidence" value="ECO:0007669"/>
    <property type="project" value="UniProtKB-KW"/>
</dbReference>
<dbReference type="Pfam" id="PF02661">
    <property type="entry name" value="Fic"/>
    <property type="match status" value="1"/>
</dbReference>
<gene>
    <name evidence="4" type="ORF">METESE_05440</name>
</gene>
<feature type="binding site" evidence="2">
    <location>
        <begin position="197"/>
        <end position="198"/>
    </location>
    <ligand>
        <name>ATP</name>
        <dbReference type="ChEBI" id="CHEBI:30616"/>
    </ligand>
</feature>
<dbReference type="Gene3D" id="1.10.3290.10">
    <property type="entry name" value="Fido-like domain"/>
    <property type="match status" value="1"/>
</dbReference>
<dbReference type="InterPro" id="IPR003812">
    <property type="entry name" value="Fido"/>
</dbReference>
<keyword evidence="2" id="KW-0547">Nucleotide-binding</keyword>
<sequence length="327" mass="35906">MRVLAEVLAQEGVSSSAIEGEGINPASMAASVARHLGLPVDPTAPIDRNAEGIAAVLMDAMTNRDAPLTVDRLCRWHRALFPESRPGLAIGVLRPGSVHVGSNISEEESIVHFLAMPRERLEPELDRFITWFNDSKGAMDGLVRAGLTHLWFVTLHPFDDGNGRISRALTDLALAQEPIAAPLARMSRCILQGRPDYYAALEQAQAFKNGLNVTPWLRWFLEQTAQACAQSERVVQATLAKGIFWARHAEDPINERQRKALNRLLDAGPDGFQGGMTTRKYAALTRCSPVTASRDLAELVERTCLRSYGAGRSTAYELIWDALLLGQ</sequence>
<dbReference type="Gene3D" id="1.10.10.10">
    <property type="entry name" value="Winged helix-like DNA-binding domain superfamily/Winged helix DNA-binding domain"/>
    <property type="match status" value="1"/>
</dbReference>
<dbReference type="InterPro" id="IPR036597">
    <property type="entry name" value="Fido-like_dom_sf"/>
</dbReference>
<keyword evidence="4" id="KW-0132">Cell division</keyword>
<accession>A0AA48H160</accession>
<dbReference type="EMBL" id="AP027081">
    <property type="protein sequence ID" value="BDU75586.1"/>
    <property type="molecule type" value="Genomic_DNA"/>
</dbReference>
<feature type="binding site" evidence="2">
    <location>
        <position position="209"/>
    </location>
    <ligand>
        <name>ATP</name>
        <dbReference type="ChEBI" id="CHEBI:30616"/>
    </ligand>
</feature>
<feature type="binding site" evidence="2">
    <location>
        <begin position="160"/>
        <end position="167"/>
    </location>
    <ligand>
        <name>ATP</name>
        <dbReference type="ChEBI" id="CHEBI:30616"/>
    </ligand>
</feature>
<dbReference type="AlphaFoldDB" id="A0AA48H160"/>
<feature type="domain" description="Fido" evidence="3">
    <location>
        <begin position="68"/>
        <end position="222"/>
    </location>
</feature>
<keyword evidence="2" id="KW-0067">ATP-binding</keyword>
<dbReference type="PANTHER" id="PTHR13504:SF33">
    <property type="entry name" value="FIC FAMILY PROTEIN"/>
    <property type="match status" value="1"/>
</dbReference>
<evidence type="ECO:0000259" key="3">
    <source>
        <dbReference type="PROSITE" id="PS51459"/>
    </source>
</evidence>
<dbReference type="SUPFAM" id="SSF140931">
    <property type="entry name" value="Fic-like"/>
    <property type="match status" value="1"/>
</dbReference>
<evidence type="ECO:0000313" key="5">
    <source>
        <dbReference type="Proteomes" id="UP001228113"/>
    </source>
</evidence>
<dbReference type="PROSITE" id="PS51459">
    <property type="entry name" value="FIDO"/>
    <property type="match status" value="1"/>
</dbReference>
<dbReference type="Pfam" id="PF13776">
    <property type="entry name" value="DUF4172"/>
    <property type="match status" value="1"/>
</dbReference>
<feature type="active site" evidence="1">
    <location>
        <position position="156"/>
    </location>
</feature>
<dbReference type="Proteomes" id="UP001228113">
    <property type="component" value="Chromosome"/>
</dbReference>
<reference evidence="4" key="1">
    <citation type="journal article" date="2023" name="Int. J. Syst. Evol. Microbiol.">
        <title>Mesoterricola silvestris gen. nov., sp. nov., Mesoterricola sediminis sp. nov., Geothrix oryzae sp. nov., Geothrix edaphica sp. nov., Geothrix rubra sp. nov., and Geothrix limicola sp. nov., six novel members of Acidobacteriota isolated from soils.</title>
        <authorList>
            <person name="Itoh H."/>
            <person name="Sugisawa Y."/>
            <person name="Mise K."/>
            <person name="Xu Z."/>
            <person name="Kuniyasu M."/>
            <person name="Ushijima N."/>
            <person name="Kawano K."/>
            <person name="Kobayashi E."/>
            <person name="Shiratori Y."/>
            <person name="Masuda Y."/>
            <person name="Senoo K."/>
        </authorList>
    </citation>
    <scope>NUCLEOTIDE SEQUENCE</scope>
    <source>
        <strain evidence="4">W786</strain>
    </source>
</reference>
<dbReference type="PANTHER" id="PTHR13504">
    <property type="entry name" value="FIDO DOMAIN-CONTAINING PROTEIN DDB_G0283145"/>
    <property type="match status" value="1"/>
</dbReference>
<keyword evidence="5" id="KW-1185">Reference proteome</keyword>
<organism evidence="4 5">
    <name type="scientific">Mesoterricola sediminis</name>
    <dbReference type="NCBI Taxonomy" id="2927980"/>
    <lineage>
        <taxon>Bacteria</taxon>
        <taxon>Pseudomonadati</taxon>
        <taxon>Acidobacteriota</taxon>
        <taxon>Holophagae</taxon>
        <taxon>Holophagales</taxon>
        <taxon>Holophagaceae</taxon>
        <taxon>Mesoterricola</taxon>
    </lineage>
</organism>
<dbReference type="InterPro" id="IPR036388">
    <property type="entry name" value="WH-like_DNA-bd_sf"/>
</dbReference>